<reference evidence="2" key="1">
    <citation type="submission" date="2021-06" db="EMBL/GenBank/DDBJ databases">
        <authorList>
            <person name="Kallberg Y."/>
            <person name="Tangrot J."/>
            <person name="Rosling A."/>
        </authorList>
    </citation>
    <scope>NUCLEOTIDE SEQUENCE</scope>
    <source>
        <strain evidence="2">AZ414A</strain>
    </source>
</reference>
<feature type="region of interest" description="Disordered" evidence="1">
    <location>
        <begin position="1"/>
        <end position="38"/>
    </location>
</feature>
<keyword evidence="3" id="KW-1185">Reference proteome</keyword>
<feature type="compositionally biased region" description="Low complexity" evidence="1">
    <location>
        <begin position="27"/>
        <end position="38"/>
    </location>
</feature>
<protein>
    <submittedName>
        <fullName evidence="2">1704_t:CDS:1</fullName>
    </submittedName>
</protein>
<dbReference type="Proteomes" id="UP000789706">
    <property type="component" value="Unassembled WGS sequence"/>
</dbReference>
<name>A0A9N8Z540_9GLOM</name>
<dbReference type="EMBL" id="CAJVPK010000205">
    <property type="protein sequence ID" value="CAG8474044.1"/>
    <property type="molecule type" value="Genomic_DNA"/>
</dbReference>
<evidence type="ECO:0000313" key="3">
    <source>
        <dbReference type="Proteomes" id="UP000789706"/>
    </source>
</evidence>
<sequence>MGESSNTSTRGRKRKNQRPKESSQLISPSTTETDPSTESLILTASPLSTISTIDQTITQQPSFNESSSLSNEERHQFITESRNIFDITAFAELFAKICGHFSPNDLLSLVLVCRKFREYLCNPNNRGFSSKIWKTSRLKFLRFLQTPPPIRMSEKDYIVLRQLDKGCQFCRSQGIGIGIGFIKVYWEFRVRCCEMCFDKRTTRRDILYIDWTIPDIVLRILPYVNRGAAQVYWTNDVIETNKKYDEIIKSGGDVKSWANDQQEITKQIMSNVVHYEQEEHDERIYSINEIQHVINRHPQSQYLVPTQFATGSGYNRSQFVITSPTQQLYPTQFVPRINRQMVPHWMSQMQQYPRY</sequence>
<dbReference type="CDD" id="cd09917">
    <property type="entry name" value="F-box_SF"/>
    <property type="match status" value="1"/>
</dbReference>
<dbReference type="AlphaFoldDB" id="A0A9N8Z540"/>
<comment type="caution">
    <text evidence="2">The sequence shown here is derived from an EMBL/GenBank/DDBJ whole genome shotgun (WGS) entry which is preliminary data.</text>
</comment>
<accession>A0A9N8Z540</accession>
<organism evidence="2 3">
    <name type="scientific">Diversispora eburnea</name>
    <dbReference type="NCBI Taxonomy" id="1213867"/>
    <lineage>
        <taxon>Eukaryota</taxon>
        <taxon>Fungi</taxon>
        <taxon>Fungi incertae sedis</taxon>
        <taxon>Mucoromycota</taxon>
        <taxon>Glomeromycotina</taxon>
        <taxon>Glomeromycetes</taxon>
        <taxon>Diversisporales</taxon>
        <taxon>Diversisporaceae</taxon>
        <taxon>Diversispora</taxon>
    </lineage>
</organism>
<evidence type="ECO:0000313" key="2">
    <source>
        <dbReference type="EMBL" id="CAG8474044.1"/>
    </source>
</evidence>
<gene>
    <name evidence="2" type="ORF">DEBURN_LOCUS3301</name>
</gene>
<evidence type="ECO:0000256" key="1">
    <source>
        <dbReference type="SAM" id="MobiDB-lite"/>
    </source>
</evidence>
<proteinExistence type="predicted"/>
<dbReference type="OrthoDB" id="2322499at2759"/>